<keyword evidence="1" id="KW-0805">Transcription regulation</keyword>
<gene>
    <name evidence="5" type="ORF">F7018_17070</name>
</gene>
<dbReference type="GO" id="GO:0003700">
    <property type="term" value="F:DNA-binding transcription factor activity"/>
    <property type="evidence" value="ECO:0007669"/>
    <property type="project" value="InterPro"/>
</dbReference>
<dbReference type="Pfam" id="PF12833">
    <property type="entry name" value="HTH_18"/>
    <property type="match status" value="1"/>
</dbReference>
<dbReference type="InterPro" id="IPR018060">
    <property type="entry name" value="HTH_AraC"/>
</dbReference>
<keyword evidence="3" id="KW-0804">Transcription</keyword>
<dbReference type="Gene3D" id="1.10.10.60">
    <property type="entry name" value="Homeodomain-like"/>
    <property type="match status" value="1"/>
</dbReference>
<evidence type="ECO:0000313" key="6">
    <source>
        <dbReference type="Proteomes" id="UP000467305"/>
    </source>
</evidence>
<dbReference type="SMART" id="SM00342">
    <property type="entry name" value="HTH_ARAC"/>
    <property type="match status" value="1"/>
</dbReference>
<dbReference type="PANTHER" id="PTHR43280">
    <property type="entry name" value="ARAC-FAMILY TRANSCRIPTIONAL REGULATOR"/>
    <property type="match status" value="1"/>
</dbReference>
<dbReference type="GO" id="GO:0043565">
    <property type="term" value="F:sequence-specific DNA binding"/>
    <property type="evidence" value="ECO:0007669"/>
    <property type="project" value="InterPro"/>
</dbReference>
<dbReference type="InterPro" id="IPR009057">
    <property type="entry name" value="Homeodomain-like_sf"/>
</dbReference>
<organism evidence="5 6">
    <name type="scientific">Tenacibaculum aiptasiae</name>
    <dbReference type="NCBI Taxonomy" id="426481"/>
    <lineage>
        <taxon>Bacteria</taxon>
        <taxon>Pseudomonadati</taxon>
        <taxon>Bacteroidota</taxon>
        <taxon>Flavobacteriia</taxon>
        <taxon>Flavobacteriales</taxon>
        <taxon>Flavobacteriaceae</taxon>
        <taxon>Tenacibaculum</taxon>
    </lineage>
</organism>
<keyword evidence="6" id="KW-1185">Reference proteome</keyword>
<evidence type="ECO:0000259" key="4">
    <source>
        <dbReference type="PROSITE" id="PS01124"/>
    </source>
</evidence>
<proteinExistence type="predicted"/>
<dbReference type="OrthoDB" id="1096411at2"/>
<dbReference type="PROSITE" id="PS01124">
    <property type="entry name" value="HTH_ARAC_FAMILY_2"/>
    <property type="match status" value="1"/>
</dbReference>
<feature type="domain" description="HTH araC/xylS-type" evidence="4">
    <location>
        <begin position="185"/>
        <end position="283"/>
    </location>
</feature>
<evidence type="ECO:0000313" key="5">
    <source>
        <dbReference type="EMBL" id="KAB1153377.1"/>
    </source>
</evidence>
<dbReference type="AlphaFoldDB" id="A0A7J5A7B0"/>
<reference evidence="5 6" key="1">
    <citation type="submission" date="2019-09" db="EMBL/GenBank/DDBJ databases">
        <authorList>
            <person name="Cao W.R."/>
        </authorList>
    </citation>
    <scope>NUCLEOTIDE SEQUENCE [LARGE SCALE GENOMIC DNA]</scope>
    <source>
        <strain evidence="6">a4</strain>
    </source>
</reference>
<dbReference type="InterPro" id="IPR037923">
    <property type="entry name" value="HTH-like"/>
</dbReference>
<name>A0A7J5A7B0_9FLAO</name>
<dbReference type="PANTHER" id="PTHR43280:SF32">
    <property type="entry name" value="TRANSCRIPTIONAL REGULATORY PROTEIN"/>
    <property type="match status" value="1"/>
</dbReference>
<dbReference type="SUPFAM" id="SSF46689">
    <property type="entry name" value="Homeodomain-like"/>
    <property type="match status" value="1"/>
</dbReference>
<keyword evidence="2" id="KW-0238">DNA-binding</keyword>
<dbReference type="EMBL" id="WAAU01000035">
    <property type="protein sequence ID" value="KAB1153377.1"/>
    <property type="molecule type" value="Genomic_DNA"/>
</dbReference>
<protein>
    <submittedName>
        <fullName evidence="5">Helix-turn-helix transcriptional regulator</fullName>
    </submittedName>
</protein>
<comment type="caution">
    <text evidence="5">The sequence shown here is derived from an EMBL/GenBank/DDBJ whole genome shotgun (WGS) entry which is preliminary data.</text>
</comment>
<evidence type="ECO:0000256" key="1">
    <source>
        <dbReference type="ARBA" id="ARBA00023015"/>
    </source>
</evidence>
<evidence type="ECO:0000256" key="2">
    <source>
        <dbReference type="ARBA" id="ARBA00023125"/>
    </source>
</evidence>
<accession>A0A7J5A7B0</accession>
<evidence type="ECO:0000256" key="3">
    <source>
        <dbReference type="ARBA" id="ARBA00023163"/>
    </source>
</evidence>
<sequence length="290" mass="34305">MEYLEFNKTICGVNLHLNAIDFQSECPFELTNATVSADFFQIFFLKKAEGFLQLNDEKIALKPNSIIFISKHQHHSWHADVATFEGQLLLFQDNFLNDFFSDQYFIFRLLYFYQTEFPLAIEVAPSYMDDNLLKLREIKHELVHPKSDSVHIIRSLLYYILISLNRNYFEINKFNEAISLDNTAYQFRKLVEKHIYTHQRVEDYVGMMKISRISLNKAVKAQFNVTVTDFIKSRLLFEVKMKLIHTSKTISEIADELHFSESNHLSRFFKLKTGQSPKEYRIDYQNGIYS</sequence>
<dbReference type="RefSeq" id="WP_150901316.1">
    <property type="nucleotide sequence ID" value="NZ_WAAU01000035.1"/>
</dbReference>
<dbReference type="Proteomes" id="UP000467305">
    <property type="component" value="Unassembled WGS sequence"/>
</dbReference>
<dbReference type="SUPFAM" id="SSF51215">
    <property type="entry name" value="Regulatory protein AraC"/>
    <property type="match status" value="1"/>
</dbReference>